<evidence type="ECO:0000256" key="1">
    <source>
        <dbReference type="ARBA" id="ARBA00006484"/>
    </source>
</evidence>
<evidence type="ECO:0000256" key="3">
    <source>
        <dbReference type="RuleBase" id="RU000363"/>
    </source>
</evidence>
<dbReference type="Proteomes" id="UP000244855">
    <property type="component" value="Unassembled WGS sequence"/>
</dbReference>
<accession>A0A2V1DZY2</accession>
<dbReference type="AlphaFoldDB" id="A0A2V1DZY2"/>
<dbReference type="Pfam" id="PF00106">
    <property type="entry name" value="adh_short"/>
    <property type="match status" value="1"/>
</dbReference>
<name>A0A2V1DZY2_9PLEO</name>
<sequence length="290" mass="30982">MVELNIDTTGKQIVEEYGSHADGKTFIITGPSAGGLGAELLVTLAAAKPAHYVLAGRTESKIAPVMDKIRAINPDIKLTFVQLDLLDNSSIRKAAAEIDAAVDKIDVLINNAGVAAKKEFVLSKDGVEAHFAANYLGHFLLTNLLAEKIIKSDGVVVNVSSTAYTLAEANTDDPNFNEGKDYHPWVAYGRSKTANILFTYALAEKYGGKLLAQERMPPGHPPPMPTLVSMQQGVATGLRASLDPELKASAPAFLKECNIATTLPYASDKAEALKLWSLSEKLVGETFGSK</sequence>
<dbReference type="InterPro" id="IPR002347">
    <property type="entry name" value="SDR_fam"/>
</dbReference>
<dbReference type="InterPro" id="IPR036291">
    <property type="entry name" value="NAD(P)-bd_dom_sf"/>
</dbReference>
<keyword evidence="2" id="KW-0560">Oxidoreductase</keyword>
<organism evidence="4 5">
    <name type="scientific">Periconia macrospinosa</name>
    <dbReference type="NCBI Taxonomy" id="97972"/>
    <lineage>
        <taxon>Eukaryota</taxon>
        <taxon>Fungi</taxon>
        <taxon>Dikarya</taxon>
        <taxon>Ascomycota</taxon>
        <taxon>Pezizomycotina</taxon>
        <taxon>Dothideomycetes</taxon>
        <taxon>Pleosporomycetidae</taxon>
        <taxon>Pleosporales</taxon>
        <taxon>Massarineae</taxon>
        <taxon>Periconiaceae</taxon>
        <taxon>Periconia</taxon>
    </lineage>
</organism>
<dbReference type="GO" id="GO:0016491">
    <property type="term" value="F:oxidoreductase activity"/>
    <property type="evidence" value="ECO:0007669"/>
    <property type="project" value="UniProtKB-KW"/>
</dbReference>
<dbReference type="STRING" id="97972.A0A2V1DZY2"/>
<dbReference type="PRINTS" id="PR00080">
    <property type="entry name" value="SDRFAMILY"/>
</dbReference>
<evidence type="ECO:0000313" key="5">
    <source>
        <dbReference type="Proteomes" id="UP000244855"/>
    </source>
</evidence>
<gene>
    <name evidence="4" type="ORF">DM02DRAFT_640490</name>
</gene>
<comment type="similarity">
    <text evidence="1 3">Belongs to the short-chain dehydrogenases/reductases (SDR) family.</text>
</comment>
<dbReference type="PRINTS" id="PR00081">
    <property type="entry name" value="GDHRDH"/>
</dbReference>
<keyword evidence="5" id="KW-1185">Reference proteome</keyword>
<dbReference type="Gene3D" id="3.40.50.720">
    <property type="entry name" value="NAD(P)-binding Rossmann-like Domain"/>
    <property type="match status" value="1"/>
</dbReference>
<proteinExistence type="inferred from homology"/>
<protein>
    <submittedName>
        <fullName evidence="4">Short-chain dehydrogenase</fullName>
    </submittedName>
</protein>
<evidence type="ECO:0000256" key="2">
    <source>
        <dbReference type="ARBA" id="ARBA00023002"/>
    </source>
</evidence>
<dbReference type="PANTHER" id="PTHR24320:SF283">
    <property type="entry name" value="RETINOL DEHYDROGENASE 11"/>
    <property type="match status" value="1"/>
</dbReference>
<dbReference type="SUPFAM" id="SSF51735">
    <property type="entry name" value="NAD(P)-binding Rossmann-fold domains"/>
    <property type="match status" value="1"/>
</dbReference>
<dbReference type="OrthoDB" id="191139at2759"/>
<reference evidence="4 5" key="1">
    <citation type="journal article" date="2018" name="Sci. Rep.">
        <title>Comparative genomics provides insights into the lifestyle and reveals functional heterogeneity of dark septate endophytic fungi.</title>
        <authorList>
            <person name="Knapp D.G."/>
            <person name="Nemeth J.B."/>
            <person name="Barry K."/>
            <person name="Hainaut M."/>
            <person name="Henrissat B."/>
            <person name="Johnson J."/>
            <person name="Kuo A."/>
            <person name="Lim J.H.P."/>
            <person name="Lipzen A."/>
            <person name="Nolan M."/>
            <person name="Ohm R.A."/>
            <person name="Tamas L."/>
            <person name="Grigoriev I.V."/>
            <person name="Spatafora J.W."/>
            <person name="Nagy L.G."/>
            <person name="Kovacs G.M."/>
        </authorList>
    </citation>
    <scope>NUCLEOTIDE SEQUENCE [LARGE SCALE GENOMIC DNA]</scope>
    <source>
        <strain evidence="4 5">DSE2036</strain>
    </source>
</reference>
<dbReference type="EMBL" id="KZ805329">
    <property type="protein sequence ID" value="PVI03629.1"/>
    <property type="molecule type" value="Genomic_DNA"/>
</dbReference>
<evidence type="ECO:0000313" key="4">
    <source>
        <dbReference type="EMBL" id="PVI03629.1"/>
    </source>
</evidence>
<dbReference type="PANTHER" id="PTHR24320">
    <property type="entry name" value="RETINOL DEHYDROGENASE"/>
    <property type="match status" value="1"/>
</dbReference>